<name>A0A1Q9C0V0_SYMMI</name>
<feature type="region of interest" description="Disordered" evidence="1">
    <location>
        <begin position="323"/>
        <end position="342"/>
    </location>
</feature>
<proteinExistence type="predicted"/>
<reference evidence="3 4" key="1">
    <citation type="submission" date="2016-02" db="EMBL/GenBank/DDBJ databases">
        <title>Genome analysis of coral dinoflagellate symbionts highlights evolutionary adaptations to a symbiotic lifestyle.</title>
        <authorList>
            <person name="Aranda M."/>
            <person name="Li Y."/>
            <person name="Liew Y.J."/>
            <person name="Baumgarten S."/>
            <person name="Simakov O."/>
            <person name="Wilson M."/>
            <person name="Piel J."/>
            <person name="Ashoor H."/>
            <person name="Bougouffa S."/>
            <person name="Bajic V.B."/>
            <person name="Ryu T."/>
            <person name="Ravasi T."/>
            <person name="Bayer T."/>
            <person name="Micklem G."/>
            <person name="Kim H."/>
            <person name="Bhak J."/>
            <person name="Lajeunesse T.C."/>
            <person name="Voolstra C.R."/>
        </authorList>
    </citation>
    <scope>NUCLEOTIDE SEQUENCE [LARGE SCALE GENOMIC DNA]</scope>
    <source>
        <strain evidence="3 4">CCMP2467</strain>
    </source>
</reference>
<evidence type="ECO:0000256" key="1">
    <source>
        <dbReference type="SAM" id="MobiDB-lite"/>
    </source>
</evidence>
<keyword evidence="4" id="KW-1185">Reference proteome</keyword>
<feature type="compositionally biased region" description="Gly residues" evidence="1">
    <location>
        <begin position="332"/>
        <end position="341"/>
    </location>
</feature>
<evidence type="ECO:0000313" key="3">
    <source>
        <dbReference type="EMBL" id="OLP76542.1"/>
    </source>
</evidence>
<dbReference type="PROSITE" id="PS50053">
    <property type="entry name" value="UBIQUITIN_2"/>
    <property type="match status" value="1"/>
</dbReference>
<dbReference type="EMBL" id="LSRX01001993">
    <property type="protein sequence ID" value="OLP76542.1"/>
    <property type="molecule type" value="Genomic_DNA"/>
</dbReference>
<dbReference type="InterPro" id="IPR000626">
    <property type="entry name" value="Ubiquitin-like_dom"/>
</dbReference>
<dbReference type="AlphaFoldDB" id="A0A1Q9C0V0"/>
<feature type="domain" description="Ubiquitin-like" evidence="2">
    <location>
        <begin position="451"/>
        <end position="526"/>
    </location>
</feature>
<dbReference type="Gene3D" id="3.10.20.90">
    <property type="entry name" value="Phosphatidylinositol 3-kinase Catalytic Subunit, Chain A, domain 1"/>
    <property type="match status" value="1"/>
</dbReference>
<feature type="compositionally biased region" description="Acidic residues" evidence="1">
    <location>
        <begin position="409"/>
        <end position="422"/>
    </location>
</feature>
<organism evidence="3 4">
    <name type="scientific">Symbiodinium microadriaticum</name>
    <name type="common">Dinoflagellate</name>
    <name type="synonym">Zooxanthella microadriatica</name>
    <dbReference type="NCBI Taxonomy" id="2951"/>
    <lineage>
        <taxon>Eukaryota</taxon>
        <taxon>Sar</taxon>
        <taxon>Alveolata</taxon>
        <taxon>Dinophyceae</taxon>
        <taxon>Suessiales</taxon>
        <taxon>Symbiodiniaceae</taxon>
        <taxon>Symbiodinium</taxon>
    </lineage>
</organism>
<evidence type="ECO:0000313" key="4">
    <source>
        <dbReference type="Proteomes" id="UP000186817"/>
    </source>
</evidence>
<dbReference type="Proteomes" id="UP000186817">
    <property type="component" value="Unassembled WGS sequence"/>
</dbReference>
<comment type="caution">
    <text evidence="3">The sequence shown here is derived from an EMBL/GenBank/DDBJ whole genome shotgun (WGS) entry which is preliminary data.</text>
</comment>
<dbReference type="SUPFAM" id="SSF54236">
    <property type="entry name" value="Ubiquitin-like"/>
    <property type="match status" value="1"/>
</dbReference>
<accession>A0A1Q9C0V0</accession>
<evidence type="ECO:0000259" key="2">
    <source>
        <dbReference type="PROSITE" id="PS50053"/>
    </source>
</evidence>
<dbReference type="InterPro" id="IPR029071">
    <property type="entry name" value="Ubiquitin-like_domsf"/>
</dbReference>
<sequence>MADAIQAHIQARLTGTPCWVELPDEAWHPSANRHKYRRPVCRLVKALYGDPEAGTMWEQHCHTAVQQVGFKPLGDEWPSLYFHPEMKQLLVIYVDDLKMAGPTDQLPKGWTMLRQELRLEEETPLGLSMGCRISKGEAVLHDKTPVRTVTYDMETYLDMTVRKHCDVTGTPDMFCACKRLLFLTASATCFFAIEAYTEAFLCYKCFQLPVSAPLAVMAHLGCLVFRFVNGEVRAMAYESGCVITDANESQFDITDDPSRLRVALNRMTMDGIDATLRRLHFQTKRGKGIQKQHMVEAFIDKWDEIRANAQTIFAREVAVPDTATDTRASGSAGSGSGGYQPFGGTAHRLTLTEETNKEADEVHNIKTDDPTLRNLIGDPEIDALIQEGREQGLPIHVVRKNDRHVSDDGSADGSDDGSDDDTERPKLSEEDLIDIIDSLPDEDPSEVHRTVDVTVKEFKGKKLFTMKTSINNSVGSLKDLIVGKIGWDASGISTISTEDFKLICFGKTMKNEESVGDYVTDDDDELVCHILLVLKGGGKRRITPAETLPRESDPEDVKALLNEKTFNIRQFVKTLTADELQADIEMLTSRVEVVRDHLTGLISTSLGELNKGELLAMVRLLAE</sequence>
<feature type="region of interest" description="Disordered" evidence="1">
    <location>
        <begin position="395"/>
        <end position="429"/>
    </location>
</feature>
<dbReference type="OrthoDB" id="10306862at2759"/>
<gene>
    <name evidence="3" type="ORF">AK812_SmicGene43504</name>
</gene>
<protein>
    <recommendedName>
        <fullName evidence="2">Ubiquitin-like domain-containing protein</fullName>
    </recommendedName>
</protein>